<name>A0A9D1J204_9FIRM</name>
<dbReference type="SMART" id="SM00530">
    <property type="entry name" value="HTH_XRE"/>
    <property type="match status" value="1"/>
</dbReference>
<accession>A0A9D1J204</accession>
<dbReference type="Gene3D" id="1.10.260.40">
    <property type="entry name" value="lambda repressor-like DNA-binding domains"/>
    <property type="match status" value="1"/>
</dbReference>
<dbReference type="PANTHER" id="PTHR46558:SF14">
    <property type="entry name" value="HTH-TYPE TRANSCRIPTIONAL REGULATOR ANSR"/>
    <property type="match status" value="1"/>
</dbReference>
<evidence type="ECO:0000313" key="4">
    <source>
        <dbReference type="Proteomes" id="UP000886785"/>
    </source>
</evidence>
<evidence type="ECO:0000313" key="3">
    <source>
        <dbReference type="EMBL" id="HIR57609.1"/>
    </source>
</evidence>
<gene>
    <name evidence="3" type="ORF">IAA54_08050</name>
</gene>
<dbReference type="Pfam" id="PF01381">
    <property type="entry name" value="HTH_3"/>
    <property type="match status" value="1"/>
</dbReference>
<dbReference type="AlphaFoldDB" id="A0A9D1J204"/>
<dbReference type="Proteomes" id="UP000886785">
    <property type="component" value="Unassembled WGS sequence"/>
</dbReference>
<dbReference type="GO" id="GO:0003677">
    <property type="term" value="F:DNA binding"/>
    <property type="evidence" value="ECO:0007669"/>
    <property type="project" value="UniProtKB-KW"/>
</dbReference>
<feature type="domain" description="HTH cro/C1-type" evidence="2">
    <location>
        <begin position="37"/>
        <end position="91"/>
    </location>
</feature>
<dbReference type="PANTHER" id="PTHR46558">
    <property type="entry name" value="TRACRIPTIONAL REGULATORY PROTEIN-RELATED-RELATED"/>
    <property type="match status" value="1"/>
</dbReference>
<dbReference type="SUPFAM" id="SSF47413">
    <property type="entry name" value="lambda repressor-like DNA-binding domains"/>
    <property type="match status" value="1"/>
</dbReference>
<evidence type="ECO:0000256" key="1">
    <source>
        <dbReference type="ARBA" id="ARBA00023125"/>
    </source>
</evidence>
<dbReference type="EMBL" id="DVHF01000088">
    <property type="protein sequence ID" value="HIR57609.1"/>
    <property type="molecule type" value="Genomic_DNA"/>
</dbReference>
<reference evidence="3" key="2">
    <citation type="journal article" date="2021" name="PeerJ">
        <title>Extensive microbial diversity within the chicken gut microbiome revealed by metagenomics and culture.</title>
        <authorList>
            <person name="Gilroy R."/>
            <person name="Ravi A."/>
            <person name="Getino M."/>
            <person name="Pursley I."/>
            <person name="Horton D.L."/>
            <person name="Alikhan N.F."/>
            <person name="Baker D."/>
            <person name="Gharbi K."/>
            <person name="Hall N."/>
            <person name="Watson M."/>
            <person name="Adriaenssens E.M."/>
            <person name="Foster-Nyarko E."/>
            <person name="Jarju S."/>
            <person name="Secka A."/>
            <person name="Antonio M."/>
            <person name="Oren A."/>
            <person name="Chaudhuri R.R."/>
            <person name="La Ragione R."/>
            <person name="Hildebrand F."/>
            <person name="Pallen M.J."/>
        </authorList>
    </citation>
    <scope>NUCLEOTIDE SEQUENCE</scope>
    <source>
        <strain evidence="3">ChiSjej1B19-7085</strain>
    </source>
</reference>
<protein>
    <submittedName>
        <fullName evidence="3">Helix-turn-helix domain-containing protein</fullName>
    </submittedName>
</protein>
<dbReference type="InterPro" id="IPR001387">
    <property type="entry name" value="Cro/C1-type_HTH"/>
</dbReference>
<dbReference type="CDD" id="cd00093">
    <property type="entry name" value="HTH_XRE"/>
    <property type="match status" value="1"/>
</dbReference>
<sequence length="137" mass="15298">MFLLETICDQNAREIQYNTLKTRKEGIGLIPHFGEKLKNLRLERGLSQTETGALLGVDRSTISQYELGGRLPSYDILIKIANTFHVSADYLLGIGDYKDQKLVIDTRGLSENQVSSLAKIVNAVIGEMKRGPDDIFL</sequence>
<evidence type="ECO:0000259" key="2">
    <source>
        <dbReference type="PROSITE" id="PS50943"/>
    </source>
</evidence>
<keyword evidence="1" id="KW-0238">DNA-binding</keyword>
<proteinExistence type="predicted"/>
<dbReference type="InterPro" id="IPR010982">
    <property type="entry name" value="Lambda_DNA-bd_dom_sf"/>
</dbReference>
<comment type="caution">
    <text evidence="3">The sequence shown here is derived from an EMBL/GenBank/DDBJ whole genome shotgun (WGS) entry which is preliminary data.</text>
</comment>
<reference evidence="3" key="1">
    <citation type="submission" date="2020-10" db="EMBL/GenBank/DDBJ databases">
        <authorList>
            <person name="Gilroy R."/>
        </authorList>
    </citation>
    <scope>NUCLEOTIDE SEQUENCE</scope>
    <source>
        <strain evidence="3">ChiSjej1B19-7085</strain>
    </source>
</reference>
<dbReference type="PROSITE" id="PS50943">
    <property type="entry name" value="HTH_CROC1"/>
    <property type="match status" value="1"/>
</dbReference>
<organism evidence="3 4">
    <name type="scientific">Candidatus Gallacutalibacter pullicola</name>
    <dbReference type="NCBI Taxonomy" id="2840830"/>
    <lineage>
        <taxon>Bacteria</taxon>
        <taxon>Bacillati</taxon>
        <taxon>Bacillota</taxon>
        <taxon>Clostridia</taxon>
        <taxon>Eubacteriales</taxon>
        <taxon>Candidatus Gallacutalibacter</taxon>
    </lineage>
</organism>